<evidence type="ECO:0000313" key="2">
    <source>
        <dbReference type="EMBL" id="CAD8672460.1"/>
    </source>
</evidence>
<organism evidence="2">
    <name type="scientific">Pyramimonas obovata</name>
    <dbReference type="NCBI Taxonomy" id="1411642"/>
    <lineage>
        <taxon>Eukaryota</taxon>
        <taxon>Viridiplantae</taxon>
        <taxon>Chlorophyta</taxon>
        <taxon>Pyramimonadophyceae</taxon>
        <taxon>Pyramimonadales</taxon>
        <taxon>Pyramimonadaceae</taxon>
        <taxon>Pyramimonas</taxon>
        <taxon>Pyramimonas incertae sedis</taxon>
    </lineage>
</organism>
<feature type="region of interest" description="Disordered" evidence="1">
    <location>
        <begin position="184"/>
        <end position="211"/>
    </location>
</feature>
<sequence length="341" mass="36911">MDRFAFLEALPWLTQWRRSPDFTDGDIILRGCASFHISFQEQYQECSAIKGMTAPDASHLLFSPDESYPDTAQMSVIVQKIPCQQVDLPTRQADALLVTLDGQDFLLDATQIKHAVCKRTASNSFAAGEGGHDQRVQPPYLSLLFDHVGFNVYPAGYAQCSEAERRVQVDGLSRVLDTAAAILDQDRAQPRAPAAEGGAATDSSMGEGAPSPVARWSEWVHATGELAEEVTRIHSGGAGDAGETATSLPRLTAAVRRCTRARGRWEDRPSAGALERRLAELLAEAERLQNALFPPPQGANGLAAKHNASLDATDHRAALQTVLQQVEEVKDALLAVELMTA</sequence>
<accession>A0A7S0RBL4</accession>
<reference evidence="2" key="1">
    <citation type="submission" date="2021-01" db="EMBL/GenBank/DDBJ databases">
        <authorList>
            <person name="Corre E."/>
            <person name="Pelletier E."/>
            <person name="Niang G."/>
            <person name="Scheremetjew M."/>
            <person name="Finn R."/>
            <person name="Kale V."/>
            <person name="Holt S."/>
            <person name="Cochrane G."/>
            <person name="Meng A."/>
            <person name="Brown T."/>
            <person name="Cohen L."/>
        </authorList>
    </citation>
    <scope>NUCLEOTIDE SEQUENCE</scope>
    <source>
        <strain evidence="2">CCMP722</strain>
    </source>
</reference>
<gene>
    <name evidence="2" type="ORF">POBO1169_LOCUS11343</name>
</gene>
<name>A0A7S0RBL4_9CHLO</name>
<dbReference type="AlphaFoldDB" id="A0A7S0RBL4"/>
<evidence type="ECO:0000256" key="1">
    <source>
        <dbReference type="SAM" id="MobiDB-lite"/>
    </source>
</evidence>
<dbReference type="EMBL" id="HBFA01022301">
    <property type="protein sequence ID" value="CAD8672460.1"/>
    <property type="molecule type" value="Transcribed_RNA"/>
</dbReference>
<protein>
    <submittedName>
        <fullName evidence="2">Uncharacterized protein</fullName>
    </submittedName>
</protein>
<proteinExistence type="predicted"/>